<name>A0A4Y7Q5U2_9AGAM</name>
<dbReference type="STRING" id="50990.A0A4Y7Q5U2"/>
<sequence>MRSTYKGKVTHRSWQHLPQELVRLIVTHALLDISANAYVPKSWEQRDQWLPRMVFNVVRDTDYMENFMNVCPPWFAALETHLFWAQAAAVLDPLDALLSLQRTPTRFSPYNHFRYNILNRCCVPCRVNAPHTSTGLWTAKRTAYTYVLGSVPVCRDHVKDRFCGICLRDATDESVLENEDGETWSGIDATCRSCRAEWLLRNCDSPREREALGGRSLRSVDWETRQAVDTFVEASEGTIREVRSLALERHWLRRNTKIAEMLNHAVAASRYATREEAAHSRTSYTYVDGDNDDDLSDADPDLDNADTDDADADDADLLGITEDAGGVRDLAINDWARNRILDGHWYSPADQWQAMLQSPMSQSAEAISTAVPAIHPCPWNLPPEEQTDAEARPHPSPTMVRCDVPPSFPLCTAAYEAFKRQLRAVLFPAMRNIVRKIVIECAVDGVDPCIKAARYDVEDVARELRDVGVWYNGMDWVTRRQNGERERTERERAKEEREREERRRREREERNEQRRERKEESVTDDSSSEGKSDASHTTSPVLSASTLQTTPSPPPLVLKKGDTDEAQVLPSPTSPTTLTFPIAISPVLDSPTLIPSIPYVPVTMAQLPPLSIDAFKAVWREACAPLFQCRCTICERAVQKANIEAGSTLVPT</sequence>
<dbReference type="Proteomes" id="UP000294933">
    <property type="component" value="Unassembled WGS sequence"/>
</dbReference>
<accession>A0A4Y7Q5U2</accession>
<evidence type="ECO:0000313" key="3">
    <source>
        <dbReference type="Proteomes" id="UP000294933"/>
    </source>
</evidence>
<feature type="compositionally biased region" description="Basic and acidic residues" evidence="1">
    <location>
        <begin position="481"/>
        <end position="521"/>
    </location>
</feature>
<feature type="region of interest" description="Disordered" evidence="1">
    <location>
        <begin position="281"/>
        <end position="313"/>
    </location>
</feature>
<reference evidence="2 3" key="1">
    <citation type="submission" date="2018-06" db="EMBL/GenBank/DDBJ databases">
        <title>A transcriptomic atlas of mushroom development highlights an independent origin of complex multicellularity.</title>
        <authorList>
            <consortium name="DOE Joint Genome Institute"/>
            <person name="Krizsan K."/>
            <person name="Almasi E."/>
            <person name="Merenyi Z."/>
            <person name="Sahu N."/>
            <person name="Viragh M."/>
            <person name="Koszo T."/>
            <person name="Mondo S."/>
            <person name="Kiss B."/>
            <person name="Balint B."/>
            <person name="Kues U."/>
            <person name="Barry K."/>
            <person name="Hegedus J.C."/>
            <person name="Henrissat B."/>
            <person name="Johnson J."/>
            <person name="Lipzen A."/>
            <person name="Ohm R."/>
            <person name="Nagy I."/>
            <person name="Pangilinan J."/>
            <person name="Yan J."/>
            <person name="Xiong Y."/>
            <person name="Grigoriev I.V."/>
            <person name="Hibbett D.S."/>
            <person name="Nagy L.G."/>
        </authorList>
    </citation>
    <scope>NUCLEOTIDE SEQUENCE [LARGE SCALE GENOMIC DNA]</scope>
    <source>
        <strain evidence="2 3">SZMC22713</strain>
    </source>
</reference>
<feature type="region of interest" description="Disordered" evidence="1">
    <location>
        <begin position="481"/>
        <end position="560"/>
    </location>
</feature>
<gene>
    <name evidence="2" type="ORF">BD410DRAFT_721772</name>
</gene>
<protein>
    <submittedName>
        <fullName evidence="2">Uncharacterized protein</fullName>
    </submittedName>
</protein>
<proteinExistence type="predicted"/>
<organism evidence="2 3">
    <name type="scientific">Rickenella mellea</name>
    <dbReference type="NCBI Taxonomy" id="50990"/>
    <lineage>
        <taxon>Eukaryota</taxon>
        <taxon>Fungi</taxon>
        <taxon>Dikarya</taxon>
        <taxon>Basidiomycota</taxon>
        <taxon>Agaricomycotina</taxon>
        <taxon>Agaricomycetes</taxon>
        <taxon>Hymenochaetales</taxon>
        <taxon>Rickenellaceae</taxon>
        <taxon>Rickenella</taxon>
    </lineage>
</organism>
<feature type="compositionally biased region" description="Acidic residues" evidence="1">
    <location>
        <begin position="289"/>
        <end position="313"/>
    </location>
</feature>
<keyword evidence="3" id="KW-1185">Reference proteome</keyword>
<dbReference type="OrthoDB" id="3158970at2759"/>
<feature type="non-terminal residue" evidence="2">
    <location>
        <position position="652"/>
    </location>
</feature>
<evidence type="ECO:0000313" key="2">
    <source>
        <dbReference type="EMBL" id="TDL22944.1"/>
    </source>
</evidence>
<evidence type="ECO:0000256" key="1">
    <source>
        <dbReference type="SAM" id="MobiDB-lite"/>
    </source>
</evidence>
<dbReference type="AlphaFoldDB" id="A0A4Y7Q5U2"/>
<dbReference type="VEuPathDB" id="FungiDB:BD410DRAFT_721772"/>
<dbReference type="EMBL" id="ML170172">
    <property type="protein sequence ID" value="TDL22944.1"/>
    <property type="molecule type" value="Genomic_DNA"/>
</dbReference>